<gene>
    <name evidence="1" type="ORF">S03H2_60822</name>
</gene>
<organism evidence="1">
    <name type="scientific">marine sediment metagenome</name>
    <dbReference type="NCBI Taxonomy" id="412755"/>
    <lineage>
        <taxon>unclassified sequences</taxon>
        <taxon>metagenomes</taxon>
        <taxon>ecological metagenomes</taxon>
    </lineage>
</organism>
<comment type="caution">
    <text evidence="1">The sequence shown here is derived from an EMBL/GenBank/DDBJ whole genome shotgun (WGS) entry which is preliminary data.</text>
</comment>
<accession>X1K9L7</accession>
<sequence>MDIVFPQKHLLEGELPFNLKFKGSDERIDIWMLSTKIAVPEVIFKEDVPLYPFYWDTPETPEYTPRHEFIVGIYSRDGKHGLIHKKWGTQPLNTYIRGHFSLKPHPRAIQEGEHVLVQQYFKSGWWGNGNRVTVKEQLQQNMIGLQLLRQLGILKPGVRFHFFDQSKPTQETSGLEYKLFKAEDIPSEYLKWVPNYLRRWRKNDFSKSIEEVIKRHVKP</sequence>
<name>X1K9L7_9ZZZZ</name>
<feature type="non-terminal residue" evidence="1">
    <location>
        <position position="219"/>
    </location>
</feature>
<reference evidence="1" key="1">
    <citation type="journal article" date="2014" name="Front. Microbiol.">
        <title>High frequency of phylogenetically diverse reductive dehalogenase-homologous genes in deep subseafloor sedimentary metagenomes.</title>
        <authorList>
            <person name="Kawai M."/>
            <person name="Futagami T."/>
            <person name="Toyoda A."/>
            <person name="Takaki Y."/>
            <person name="Nishi S."/>
            <person name="Hori S."/>
            <person name="Arai W."/>
            <person name="Tsubouchi T."/>
            <person name="Morono Y."/>
            <person name="Uchiyama I."/>
            <person name="Ito T."/>
            <person name="Fujiyama A."/>
            <person name="Inagaki F."/>
            <person name="Takami H."/>
        </authorList>
    </citation>
    <scope>NUCLEOTIDE SEQUENCE</scope>
    <source>
        <strain evidence="1">Expedition CK06-06</strain>
    </source>
</reference>
<evidence type="ECO:0000313" key="1">
    <source>
        <dbReference type="EMBL" id="GAH78758.1"/>
    </source>
</evidence>
<proteinExistence type="predicted"/>
<dbReference type="EMBL" id="BARU01039222">
    <property type="protein sequence ID" value="GAH78758.1"/>
    <property type="molecule type" value="Genomic_DNA"/>
</dbReference>
<protein>
    <submittedName>
        <fullName evidence="1">Uncharacterized protein</fullName>
    </submittedName>
</protein>
<dbReference type="AlphaFoldDB" id="X1K9L7"/>